<dbReference type="SUPFAM" id="SSF49313">
    <property type="entry name" value="Cadherin-like"/>
    <property type="match status" value="1"/>
</dbReference>
<sequence>MKANTLNGARLKPLAVSTMALLWLAGCGEDIWSETPNSAPEFTSSPLTEVKAQESYSYQAVAEDVDEDDTLTYTGSDLPSWLNLDSSSGLLSGTPAATDIGEYSVSLKVSDGILSDSQSFTVMVTAAGEWVLAWADEFDGTALNDTNWNIETGDGSQYGIPGWGNNELEWYQADNISVEDGHLVITAREEMSNGYPYTSGRMRSDGKLDITFGRIEARIKPPKGQGLWPAFWMLPTDSKYGGWASGGEVDIMETVNLTDDDQKVYGTTHYGMAWPNNQSASTEFAAPVGEDFHVYAIEWEKDQIRWYLNDTHYATVTANHWWSYFYKNINEGYQNPDGAPFDQPFHLLLNLAVGGNWPGAPDEMTEFPAKLMVDYVRVYRCDVDPATGAGCASSISNDATVYDDGAAYVTEYDLYKGGAGTLSWEVQGETVERALQAQVGWDNEGAFAIAETDLGGEIGKVIEVMSSGAGNFVVNAVDGLTFDVFGVGKSNEPWKLYAGELIFDLYIDSSLTDADGSFAVKMDSGWPALGAWSIPLSELKMDEWQTLSVPINELVANPGEAPLNTSAVLNLFVGEFTAAAHAQVANIRLKCGHPGDEGCGIYPPAVEIDSQEVVVFDDMVNSEVWTRGIGAWDTGAGFDYFEGDSTNHVTWSMVDSGDPEHGTVLEVKMSENGSDGLLYIQSQQPVDLSAFANGELRFDLKVLDYAGTSSGMAFKVDCVFPCSTNDIELGVVADGVWQSFSVPVTDLVGRGLNLAGVNTGIVIFPTFGDQQGVSFQIDNVSWVVGDPGEQPEGPSGDVVLFADAAADGWDIWDCCGGATVAIVDEGGDYGNVAEVTFNTTPTVSGLLGDAGIDVSGLANGTLEFDLKVVSQPNDTSGDWLLKVESSSNQVFAELKLEDSNEGMAPGDDVWQHYTFDLAALESAGLDLSDVKIVMIFPTWGTGDGAVYRLDNVVFKAN</sequence>
<reference evidence="3" key="1">
    <citation type="journal article" date="2014" name="Int. J. Syst. Evol. Microbiol.">
        <title>Complete genome sequence of Corynebacterium casei LMG S-19264T (=DSM 44701T), isolated from a smear-ripened cheese.</title>
        <authorList>
            <consortium name="US DOE Joint Genome Institute (JGI-PGF)"/>
            <person name="Walter F."/>
            <person name="Albersmeier A."/>
            <person name="Kalinowski J."/>
            <person name="Ruckert C."/>
        </authorList>
    </citation>
    <scope>NUCLEOTIDE SEQUENCE</scope>
    <source>
        <strain evidence="3">NBRC 101628</strain>
    </source>
</reference>
<evidence type="ECO:0000313" key="3">
    <source>
        <dbReference type="EMBL" id="GLP96463.1"/>
    </source>
</evidence>
<name>A0AA37W157_9GAMM</name>
<dbReference type="InterPro" id="IPR015919">
    <property type="entry name" value="Cadherin-like_sf"/>
</dbReference>
<dbReference type="SMART" id="SM00736">
    <property type="entry name" value="CADG"/>
    <property type="match status" value="1"/>
</dbReference>
<dbReference type="GO" id="GO:0016020">
    <property type="term" value="C:membrane"/>
    <property type="evidence" value="ECO:0007669"/>
    <property type="project" value="InterPro"/>
</dbReference>
<dbReference type="RefSeq" id="WP_095505105.1">
    <property type="nucleotide sequence ID" value="NZ_BSNC01000004.1"/>
</dbReference>
<dbReference type="GO" id="GO:0005975">
    <property type="term" value="P:carbohydrate metabolic process"/>
    <property type="evidence" value="ECO:0007669"/>
    <property type="project" value="InterPro"/>
</dbReference>
<evidence type="ECO:0000259" key="2">
    <source>
        <dbReference type="PROSITE" id="PS51762"/>
    </source>
</evidence>
<evidence type="ECO:0000313" key="4">
    <source>
        <dbReference type="Proteomes" id="UP001161422"/>
    </source>
</evidence>
<dbReference type="InterPro" id="IPR013783">
    <property type="entry name" value="Ig-like_fold"/>
</dbReference>
<dbReference type="PROSITE" id="PS51762">
    <property type="entry name" value="GH16_2"/>
    <property type="match status" value="1"/>
</dbReference>
<dbReference type="SUPFAM" id="SSF49785">
    <property type="entry name" value="Galactose-binding domain-like"/>
    <property type="match status" value="2"/>
</dbReference>
<evidence type="ECO:0000256" key="1">
    <source>
        <dbReference type="ARBA" id="ARBA00006865"/>
    </source>
</evidence>
<proteinExistence type="inferred from homology"/>
<comment type="caution">
    <text evidence="3">The sequence shown here is derived from an EMBL/GenBank/DDBJ whole genome shotgun (WGS) entry which is preliminary data.</text>
</comment>
<dbReference type="GO" id="GO:0004553">
    <property type="term" value="F:hydrolase activity, hydrolyzing O-glycosyl compounds"/>
    <property type="evidence" value="ECO:0007669"/>
    <property type="project" value="InterPro"/>
</dbReference>
<dbReference type="Pfam" id="PF18559">
    <property type="entry name" value="Exop_C"/>
    <property type="match status" value="1"/>
</dbReference>
<dbReference type="InterPro" id="IPR008979">
    <property type="entry name" value="Galactose-bd-like_sf"/>
</dbReference>
<protein>
    <recommendedName>
        <fullName evidence="2">GH16 domain-containing protein</fullName>
    </recommendedName>
</protein>
<gene>
    <name evidence="3" type="ORF">GCM10007895_17690</name>
</gene>
<dbReference type="Gene3D" id="2.60.120.430">
    <property type="entry name" value="Galactose-binding lectin"/>
    <property type="match status" value="2"/>
</dbReference>
<dbReference type="InterPro" id="IPR041443">
    <property type="entry name" value="Exop_C"/>
</dbReference>
<feature type="domain" description="GH16" evidence="2">
    <location>
        <begin position="136"/>
        <end position="384"/>
    </location>
</feature>
<organism evidence="3 4">
    <name type="scientific">Paraferrimonas sedimenticola</name>
    <dbReference type="NCBI Taxonomy" id="375674"/>
    <lineage>
        <taxon>Bacteria</taxon>
        <taxon>Pseudomonadati</taxon>
        <taxon>Pseudomonadota</taxon>
        <taxon>Gammaproteobacteria</taxon>
        <taxon>Alteromonadales</taxon>
        <taxon>Ferrimonadaceae</taxon>
        <taxon>Paraferrimonas</taxon>
    </lineage>
</organism>
<dbReference type="CDD" id="cd08023">
    <property type="entry name" value="GH16_laminarinase_like"/>
    <property type="match status" value="1"/>
</dbReference>
<reference evidence="3" key="2">
    <citation type="submission" date="2023-01" db="EMBL/GenBank/DDBJ databases">
        <title>Draft genome sequence of Paraferrimonas sedimenticola strain NBRC 101628.</title>
        <authorList>
            <person name="Sun Q."/>
            <person name="Mori K."/>
        </authorList>
    </citation>
    <scope>NUCLEOTIDE SEQUENCE</scope>
    <source>
        <strain evidence="3">NBRC 101628</strain>
    </source>
</reference>
<dbReference type="Pfam" id="PF00722">
    <property type="entry name" value="Glyco_hydro_16"/>
    <property type="match status" value="1"/>
</dbReference>
<dbReference type="PANTHER" id="PTHR10963">
    <property type="entry name" value="GLYCOSYL HYDROLASE-RELATED"/>
    <property type="match status" value="1"/>
</dbReference>
<dbReference type="EMBL" id="BSNC01000004">
    <property type="protein sequence ID" value="GLP96463.1"/>
    <property type="molecule type" value="Genomic_DNA"/>
</dbReference>
<dbReference type="InterPro" id="IPR013320">
    <property type="entry name" value="ConA-like_dom_sf"/>
</dbReference>
<dbReference type="Pfam" id="PF05345">
    <property type="entry name" value="He_PIG"/>
    <property type="match status" value="1"/>
</dbReference>
<dbReference type="InterPro" id="IPR050546">
    <property type="entry name" value="Glycosyl_Hydrlase_16"/>
</dbReference>
<dbReference type="InterPro" id="IPR000757">
    <property type="entry name" value="Beta-glucanase-like"/>
</dbReference>
<accession>A0AA37W157</accession>
<dbReference type="AlphaFoldDB" id="A0AA37W157"/>
<comment type="similarity">
    <text evidence="1">Belongs to the glycosyl hydrolase 16 family.</text>
</comment>
<dbReference type="InterPro" id="IPR006644">
    <property type="entry name" value="Cadg"/>
</dbReference>
<dbReference type="PANTHER" id="PTHR10963:SF55">
    <property type="entry name" value="GLYCOSIDE HYDROLASE FAMILY 16 PROTEIN"/>
    <property type="match status" value="1"/>
</dbReference>
<dbReference type="Gene3D" id="2.60.40.10">
    <property type="entry name" value="Immunoglobulins"/>
    <property type="match status" value="1"/>
</dbReference>
<dbReference type="GO" id="GO:0005509">
    <property type="term" value="F:calcium ion binding"/>
    <property type="evidence" value="ECO:0007669"/>
    <property type="project" value="InterPro"/>
</dbReference>
<dbReference type="PROSITE" id="PS51257">
    <property type="entry name" value="PROKAR_LIPOPROTEIN"/>
    <property type="match status" value="1"/>
</dbReference>
<dbReference type="Gene3D" id="2.60.120.200">
    <property type="match status" value="1"/>
</dbReference>
<dbReference type="SUPFAM" id="SSF49899">
    <property type="entry name" value="Concanavalin A-like lectins/glucanases"/>
    <property type="match status" value="1"/>
</dbReference>
<dbReference type="Proteomes" id="UP001161422">
    <property type="component" value="Unassembled WGS sequence"/>
</dbReference>
<keyword evidence="4" id="KW-1185">Reference proteome</keyword>